<dbReference type="HOGENOM" id="CLU_030006_3_5_9"/>
<dbReference type="EMBL" id="FOCD01000001">
    <property type="protein sequence ID" value="SEM60131.1"/>
    <property type="molecule type" value="Genomic_DNA"/>
</dbReference>
<dbReference type="Proteomes" id="UP000027980">
    <property type="component" value="Chromosome"/>
</dbReference>
<dbReference type="InterPro" id="IPR030395">
    <property type="entry name" value="GP_PDE_dom"/>
</dbReference>
<dbReference type="CDD" id="cd08563">
    <property type="entry name" value="GDPD_TtGDE_like"/>
    <property type="match status" value="1"/>
</dbReference>
<dbReference type="GO" id="GO:0006629">
    <property type="term" value="P:lipid metabolic process"/>
    <property type="evidence" value="ECO:0007669"/>
    <property type="project" value="InterPro"/>
</dbReference>
<evidence type="ECO:0000313" key="4">
    <source>
        <dbReference type="Proteomes" id="UP000027980"/>
    </source>
</evidence>
<dbReference type="KEGG" id="tap:GZ22_08750"/>
<evidence type="ECO:0000259" key="1">
    <source>
        <dbReference type="PROSITE" id="PS51704"/>
    </source>
</evidence>
<evidence type="ECO:0000313" key="5">
    <source>
        <dbReference type="Proteomes" id="UP000199735"/>
    </source>
</evidence>
<dbReference type="AlphaFoldDB" id="A0A075LJ32"/>
<evidence type="ECO:0000313" key="2">
    <source>
        <dbReference type="EMBL" id="AIF66715.1"/>
    </source>
</evidence>
<accession>A0AAX2EAV1</accession>
<dbReference type="PROSITE" id="PS51704">
    <property type="entry name" value="GP_PDE"/>
    <property type="match status" value="1"/>
</dbReference>
<accession>A0A075LJ32</accession>
<gene>
    <name evidence="2" type="ORF">GZ22_08750</name>
    <name evidence="3" type="ORF">SAMN04489762_0508</name>
</gene>
<organism evidence="2 4">
    <name type="scientific">Terribacillus saccharophilus</name>
    <dbReference type="NCBI Taxonomy" id="361277"/>
    <lineage>
        <taxon>Bacteria</taxon>
        <taxon>Bacillati</taxon>
        <taxon>Bacillota</taxon>
        <taxon>Bacilli</taxon>
        <taxon>Bacillales</taxon>
        <taxon>Bacillaceae</taxon>
        <taxon>Terribacillus</taxon>
    </lineage>
</organism>
<dbReference type="SUPFAM" id="SSF51695">
    <property type="entry name" value="PLC-like phosphodiesterases"/>
    <property type="match status" value="1"/>
</dbReference>
<dbReference type="PANTHER" id="PTHR46211:SF1">
    <property type="entry name" value="GLYCEROPHOSPHODIESTER PHOSPHODIESTERASE, CYTOPLASMIC"/>
    <property type="match status" value="1"/>
</dbReference>
<reference evidence="2 4" key="1">
    <citation type="submission" date="2014-07" db="EMBL/GenBank/DDBJ databases">
        <title>Complete genome sequence of a moderately halophilic bacterium Terribacillus aidingensis MP602, isolated from Cryptomeria fortunei in Tianmu mountain in China.</title>
        <authorList>
            <person name="Wang Y."/>
            <person name="Lu P."/>
            <person name="Zhang L."/>
        </authorList>
    </citation>
    <scope>NUCLEOTIDE SEQUENCE [LARGE SCALE GENOMIC DNA]</scope>
    <source>
        <strain evidence="2 4">MP602</strain>
    </source>
</reference>
<dbReference type="Gene3D" id="3.20.20.190">
    <property type="entry name" value="Phosphatidylinositol (PI) phosphodiesterase"/>
    <property type="match status" value="1"/>
</dbReference>
<proteinExistence type="predicted"/>
<dbReference type="OrthoDB" id="384721at2"/>
<sequence length="245" mass="28046">MSTKIFAHRGASKYAPENTMAAFRLAELMQADGIETDVQLTKDQVPVIIHDETINRTTNKRGLVRNLTYEELSQADAGAWFSRDYAGEKIISLDAFLQWIKKTPMLLNLELKTNKYPYPGIEKIVLQHLTDHGMKDRTTISSFNTDTIRRISDLDDDIDTGFLTSRRPRQLFSLMEEIGAKALHPKYRLLNKKLIQDCLQHHVPIRVYTVNQPVYILRALEANCDVIISDVPDRALELQKGYITS</sequence>
<reference evidence="3 5" key="2">
    <citation type="submission" date="2016-10" db="EMBL/GenBank/DDBJ databases">
        <authorList>
            <person name="Varghese N."/>
            <person name="Submissions S."/>
        </authorList>
    </citation>
    <scope>NUCLEOTIDE SEQUENCE [LARGE SCALE GENOMIC DNA]</scope>
    <source>
        <strain evidence="3 5">DSM 21619</strain>
    </source>
</reference>
<dbReference type="InterPro" id="IPR017946">
    <property type="entry name" value="PLC-like_Pdiesterase_TIM-brl"/>
</dbReference>
<dbReference type="Proteomes" id="UP000199735">
    <property type="component" value="Unassembled WGS sequence"/>
</dbReference>
<dbReference type="RefSeq" id="WP_038561079.1">
    <property type="nucleotide sequence ID" value="NZ_CP008876.1"/>
</dbReference>
<dbReference type="Pfam" id="PF03009">
    <property type="entry name" value="GDPD"/>
    <property type="match status" value="1"/>
</dbReference>
<dbReference type="GO" id="GO:0008081">
    <property type="term" value="F:phosphoric diester hydrolase activity"/>
    <property type="evidence" value="ECO:0007669"/>
    <property type="project" value="InterPro"/>
</dbReference>
<dbReference type="EMBL" id="CP008876">
    <property type="protein sequence ID" value="AIF66715.1"/>
    <property type="molecule type" value="Genomic_DNA"/>
</dbReference>
<feature type="domain" description="GP-PDE" evidence="1">
    <location>
        <begin position="3"/>
        <end position="239"/>
    </location>
</feature>
<name>A0A075LJ32_9BACI</name>
<dbReference type="GeneID" id="34220794"/>
<evidence type="ECO:0000313" key="3">
    <source>
        <dbReference type="EMBL" id="SEM60131.1"/>
    </source>
</evidence>
<dbReference type="PANTHER" id="PTHR46211">
    <property type="entry name" value="GLYCEROPHOSPHORYL DIESTER PHOSPHODIESTERASE"/>
    <property type="match status" value="1"/>
</dbReference>
<protein>
    <submittedName>
        <fullName evidence="2">Glycerophosphodiester phosphodiesterase</fullName>
    </submittedName>
    <submittedName>
        <fullName evidence="3">Glycerophosphoryl diester phosphodiesterase</fullName>
    </submittedName>
</protein>